<keyword evidence="2" id="KW-1185">Reference proteome</keyword>
<sequence>MMLYTVKVIYPIHQLLVPYLFELRFLLTSKYTSHTHIVHHSLRIKVCHAMNITNE</sequence>
<comment type="caution">
    <text evidence="1">The sequence shown here is derived from an EMBL/GenBank/DDBJ whole genome shotgun (WGS) entry which is preliminary data.</text>
</comment>
<protein>
    <submittedName>
        <fullName evidence="1">Unconventional myosin heavy chain 6</fullName>
    </submittedName>
</protein>
<evidence type="ECO:0000313" key="1">
    <source>
        <dbReference type="EMBL" id="KHF97971.1"/>
    </source>
</evidence>
<proteinExistence type="predicted"/>
<dbReference type="Proteomes" id="UP000032142">
    <property type="component" value="Unassembled WGS sequence"/>
</dbReference>
<evidence type="ECO:0000313" key="2">
    <source>
        <dbReference type="Proteomes" id="UP000032142"/>
    </source>
</evidence>
<organism evidence="1 2">
    <name type="scientific">Gossypium arboreum</name>
    <name type="common">Tree cotton</name>
    <name type="synonym">Gossypium nanking</name>
    <dbReference type="NCBI Taxonomy" id="29729"/>
    <lineage>
        <taxon>Eukaryota</taxon>
        <taxon>Viridiplantae</taxon>
        <taxon>Streptophyta</taxon>
        <taxon>Embryophyta</taxon>
        <taxon>Tracheophyta</taxon>
        <taxon>Spermatophyta</taxon>
        <taxon>Magnoliopsida</taxon>
        <taxon>eudicotyledons</taxon>
        <taxon>Gunneridae</taxon>
        <taxon>Pentapetalae</taxon>
        <taxon>rosids</taxon>
        <taxon>malvids</taxon>
        <taxon>Malvales</taxon>
        <taxon>Malvaceae</taxon>
        <taxon>Malvoideae</taxon>
        <taxon>Gossypium</taxon>
    </lineage>
</organism>
<name>A0A0B0MC85_GOSAR</name>
<gene>
    <name evidence="1" type="ORF">F383_12401</name>
</gene>
<dbReference type="EMBL" id="JRRC01023090">
    <property type="protein sequence ID" value="KHF97971.1"/>
    <property type="molecule type" value="Genomic_DNA"/>
</dbReference>
<accession>A0A0B0MC85</accession>
<reference evidence="2" key="1">
    <citation type="submission" date="2014-09" db="EMBL/GenBank/DDBJ databases">
        <authorList>
            <person name="Mudge J."/>
            <person name="Ramaraj T."/>
            <person name="Lindquist I.E."/>
            <person name="Bharti A.K."/>
            <person name="Sundararajan A."/>
            <person name="Cameron C.T."/>
            <person name="Woodward J.E."/>
            <person name="May G.D."/>
            <person name="Brubaker C."/>
            <person name="Broadhvest J."/>
            <person name="Wilkins T.A."/>
        </authorList>
    </citation>
    <scope>NUCLEOTIDE SEQUENCE</scope>
    <source>
        <strain evidence="2">cv. AKA8401</strain>
    </source>
</reference>
<dbReference type="AlphaFoldDB" id="A0A0B0MC85"/>